<dbReference type="SMART" id="SM00895">
    <property type="entry name" value="FCD"/>
    <property type="match status" value="1"/>
</dbReference>
<dbReference type="Pfam" id="PF00392">
    <property type="entry name" value="GntR"/>
    <property type="match status" value="1"/>
</dbReference>
<gene>
    <name evidence="5" type="ORF">SD70_19655</name>
</gene>
<reference evidence="5 6" key="1">
    <citation type="submission" date="2014-12" db="EMBL/GenBank/DDBJ databases">
        <title>Draft genome sequence of Paenibacillus kamchatkensis strain B-2647.</title>
        <authorList>
            <person name="Karlyshev A.V."/>
            <person name="Kudryashova E.B."/>
        </authorList>
    </citation>
    <scope>NUCLEOTIDE SEQUENCE [LARGE SCALE GENOMIC DNA]</scope>
    <source>
        <strain evidence="5 6">VKM B-2647</strain>
    </source>
</reference>
<dbReference type="EMBL" id="JXAK01000036">
    <property type="protein sequence ID" value="KIL39497.1"/>
    <property type="molecule type" value="Genomic_DNA"/>
</dbReference>
<dbReference type="SMART" id="SM00345">
    <property type="entry name" value="HTH_GNTR"/>
    <property type="match status" value="1"/>
</dbReference>
<keyword evidence="2" id="KW-0238">DNA-binding</keyword>
<dbReference type="Pfam" id="PF07729">
    <property type="entry name" value="FCD"/>
    <property type="match status" value="1"/>
</dbReference>
<dbReference type="InterPro" id="IPR011711">
    <property type="entry name" value="GntR_C"/>
</dbReference>
<dbReference type="PROSITE" id="PS50949">
    <property type="entry name" value="HTH_GNTR"/>
    <property type="match status" value="1"/>
</dbReference>
<dbReference type="Proteomes" id="UP000031967">
    <property type="component" value="Unassembled WGS sequence"/>
</dbReference>
<dbReference type="SUPFAM" id="SSF48008">
    <property type="entry name" value="GntR ligand-binding domain-like"/>
    <property type="match status" value="1"/>
</dbReference>
<comment type="caution">
    <text evidence="5">The sequence shown here is derived from an EMBL/GenBank/DDBJ whole genome shotgun (WGS) entry which is preliminary data.</text>
</comment>
<dbReference type="Gene3D" id="1.20.120.530">
    <property type="entry name" value="GntR ligand-binding domain-like"/>
    <property type="match status" value="1"/>
</dbReference>
<dbReference type="InterPro" id="IPR036390">
    <property type="entry name" value="WH_DNA-bd_sf"/>
</dbReference>
<sequence length="233" mass="26762">MKKINKIRMHEMVSEELRAYIRTNELKKGDKLPSAQTIMKTLGIGRSSLREALRYLEASDVIEVVNGKGIYVKETSQFQMSAKIMVEDEKTALLQLMEVRRALEVLAVELAAQRSTEQNIEEMRRYLLEMEEAGGPASSIADMKFHQAIYKATGNPILQSIVESVWELFTVFWQAPLGNQKIFNSSFPFHQTLFNAIVEKNPEKARAEFNKLMDDMEQSIRQFAAKKAFQETY</sequence>
<protein>
    <submittedName>
        <fullName evidence="5">GntR family transcriptional regulator</fullName>
    </submittedName>
</protein>
<organism evidence="5 6">
    <name type="scientific">Gordoniibacillus kamchatkensis</name>
    <dbReference type="NCBI Taxonomy" id="1590651"/>
    <lineage>
        <taxon>Bacteria</taxon>
        <taxon>Bacillati</taxon>
        <taxon>Bacillota</taxon>
        <taxon>Bacilli</taxon>
        <taxon>Bacillales</taxon>
        <taxon>Paenibacillaceae</taxon>
        <taxon>Gordoniibacillus</taxon>
    </lineage>
</organism>
<evidence type="ECO:0000256" key="3">
    <source>
        <dbReference type="ARBA" id="ARBA00023163"/>
    </source>
</evidence>
<dbReference type="Gene3D" id="1.10.10.10">
    <property type="entry name" value="Winged helix-like DNA-binding domain superfamily/Winged helix DNA-binding domain"/>
    <property type="match status" value="1"/>
</dbReference>
<evidence type="ECO:0000259" key="4">
    <source>
        <dbReference type="PROSITE" id="PS50949"/>
    </source>
</evidence>
<proteinExistence type="predicted"/>
<dbReference type="PANTHER" id="PTHR43537">
    <property type="entry name" value="TRANSCRIPTIONAL REGULATOR, GNTR FAMILY"/>
    <property type="match status" value="1"/>
</dbReference>
<dbReference type="CDD" id="cd07377">
    <property type="entry name" value="WHTH_GntR"/>
    <property type="match status" value="1"/>
</dbReference>
<evidence type="ECO:0000256" key="2">
    <source>
        <dbReference type="ARBA" id="ARBA00023125"/>
    </source>
</evidence>
<evidence type="ECO:0000256" key="1">
    <source>
        <dbReference type="ARBA" id="ARBA00023015"/>
    </source>
</evidence>
<evidence type="ECO:0000313" key="5">
    <source>
        <dbReference type="EMBL" id="KIL39497.1"/>
    </source>
</evidence>
<dbReference type="PANTHER" id="PTHR43537:SF5">
    <property type="entry name" value="UXU OPERON TRANSCRIPTIONAL REGULATOR"/>
    <property type="match status" value="1"/>
</dbReference>
<dbReference type="InterPro" id="IPR036388">
    <property type="entry name" value="WH-like_DNA-bd_sf"/>
</dbReference>
<dbReference type="InterPro" id="IPR008920">
    <property type="entry name" value="TF_FadR/GntR_C"/>
</dbReference>
<keyword evidence="6" id="KW-1185">Reference proteome</keyword>
<name>A0ABR5AES6_9BACL</name>
<evidence type="ECO:0000313" key="6">
    <source>
        <dbReference type="Proteomes" id="UP000031967"/>
    </source>
</evidence>
<accession>A0ABR5AES6</accession>
<keyword evidence="1" id="KW-0805">Transcription regulation</keyword>
<dbReference type="InterPro" id="IPR000524">
    <property type="entry name" value="Tscrpt_reg_HTH_GntR"/>
</dbReference>
<dbReference type="SUPFAM" id="SSF46785">
    <property type="entry name" value="Winged helix' DNA-binding domain"/>
    <property type="match status" value="1"/>
</dbReference>
<keyword evidence="3" id="KW-0804">Transcription</keyword>
<feature type="domain" description="HTH gntR-type" evidence="4">
    <location>
        <begin position="7"/>
        <end position="75"/>
    </location>
</feature>